<organism evidence="1 2">
    <name type="scientific">Arctium lappa</name>
    <name type="common">Greater burdock</name>
    <name type="synonym">Lappa major</name>
    <dbReference type="NCBI Taxonomy" id="4217"/>
    <lineage>
        <taxon>Eukaryota</taxon>
        <taxon>Viridiplantae</taxon>
        <taxon>Streptophyta</taxon>
        <taxon>Embryophyta</taxon>
        <taxon>Tracheophyta</taxon>
        <taxon>Spermatophyta</taxon>
        <taxon>Magnoliopsida</taxon>
        <taxon>eudicotyledons</taxon>
        <taxon>Gunneridae</taxon>
        <taxon>Pentapetalae</taxon>
        <taxon>asterids</taxon>
        <taxon>campanulids</taxon>
        <taxon>Asterales</taxon>
        <taxon>Asteraceae</taxon>
        <taxon>Carduoideae</taxon>
        <taxon>Cardueae</taxon>
        <taxon>Arctiinae</taxon>
        <taxon>Arctium</taxon>
    </lineage>
</organism>
<proteinExistence type="predicted"/>
<dbReference type="EMBL" id="CM042059">
    <property type="protein sequence ID" value="KAI3681504.1"/>
    <property type="molecule type" value="Genomic_DNA"/>
</dbReference>
<sequence length="448" mass="49770">MSRCVPSWNLEDVNTNHDVFRLEYEVAELKWENGQLAMHELGSQRVPSKSQSDLPKYMWEKPRAAETLEAIVNQATLQPYCKTQVAVDDDDELVPWLNHHQLPTAAAGSVNASATMTSDALVPSSNNRADVDVRSGQARQSTMSARDTGCSTRVGSCSGDPSAFVDRMVARGGGTTAETHDWSSCRDQSVSESGTFATLDTYEGDLDVRRLTSTSTRLPENTSSGKDFSNSTSPDDSVSHSRSQRGASIIKEKKRVKVKSSISNKRRRTPAIHNQSERKRRDKINERMKTLQKLVPNSSKTDKASMLEEIIEYVKQLQAYVHMTNRMNMSSMMMPLAMQQQQMHMSMMNSMGMGMGMGMRMGIGGMDMNPIGGSNIPTGFHPSTFMHMPSWNGHTTIRAANSTALVANPMYTFLGCQPPQPMHMDAYSRMATLYQHMQNQSCAQNSKK</sequence>
<reference evidence="1 2" key="2">
    <citation type="journal article" date="2022" name="Mol. Ecol. Resour.">
        <title>The genomes of chicory, endive, great burdock and yacon provide insights into Asteraceae paleo-polyploidization history and plant inulin production.</title>
        <authorList>
            <person name="Fan W."/>
            <person name="Wang S."/>
            <person name="Wang H."/>
            <person name="Wang A."/>
            <person name="Jiang F."/>
            <person name="Liu H."/>
            <person name="Zhao H."/>
            <person name="Xu D."/>
            <person name="Zhang Y."/>
        </authorList>
    </citation>
    <scope>NUCLEOTIDE SEQUENCE [LARGE SCALE GENOMIC DNA]</scope>
    <source>
        <strain evidence="2">cv. Niubang</strain>
    </source>
</reference>
<dbReference type="Proteomes" id="UP001055879">
    <property type="component" value="Linkage Group LG13"/>
</dbReference>
<protein>
    <submittedName>
        <fullName evidence="1">Uncharacterized protein</fullName>
    </submittedName>
</protein>
<evidence type="ECO:0000313" key="2">
    <source>
        <dbReference type="Proteomes" id="UP001055879"/>
    </source>
</evidence>
<accession>A0ACB8Y9Y4</accession>
<comment type="caution">
    <text evidence="1">The sequence shown here is derived from an EMBL/GenBank/DDBJ whole genome shotgun (WGS) entry which is preliminary data.</text>
</comment>
<gene>
    <name evidence="1" type="ORF">L6452_36303</name>
</gene>
<keyword evidence="2" id="KW-1185">Reference proteome</keyword>
<evidence type="ECO:0000313" key="1">
    <source>
        <dbReference type="EMBL" id="KAI3681504.1"/>
    </source>
</evidence>
<name>A0ACB8Y9Y4_ARCLA</name>
<reference evidence="2" key="1">
    <citation type="journal article" date="2022" name="Mol. Ecol. Resour.">
        <title>The genomes of chicory, endive, great burdock and yacon provide insights into Asteraceae palaeo-polyploidization history and plant inulin production.</title>
        <authorList>
            <person name="Fan W."/>
            <person name="Wang S."/>
            <person name="Wang H."/>
            <person name="Wang A."/>
            <person name="Jiang F."/>
            <person name="Liu H."/>
            <person name="Zhao H."/>
            <person name="Xu D."/>
            <person name="Zhang Y."/>
        </authorList>
    </citation>
    <scope>NUCLEOTIDE SEQUENCE [LARGE SCALE GENOMIC DNA]</scope>
    <source>
        <strain evidence="2">cv. Niubang</strain>
    </source>
</reference>